<dbReference type="SMART" id="SM00382">
    <property type="entry name" value="AAA"/>
    <property type="match status" value="2"/>
</dbReference>
<dbReference type="InterPro" id="IPR017871">
    <property type="entry name" value="ABC_transporter-like_CS"/>
</dbReference>
<evidence type="ECO:0000256" key="6">
    <source>
        <dbReference type="ARBA" id="ARBA00022989"/>
    </source>
</evidence>
<keyword evidence="13" id="KW-1185">Reference proteome</keyword>
<proteinExistence type="inferred from homology"/>
<feature type="transmembrane region" description="Helical" evidence="9">
    <location>
        <begin position="739"/>
        <end position="765"/>
    </location>
</feature>
<evidence type="ECO:0000313" key="13">
    <source>
        <dbReference type="Proteomes" id="UP001595075"/>
    </source>
</evidence>
<feature type="domain" description="ABC transmembrane type-1" evidence="11">
    <location>
        <begin position="698"/>
        <end position="986"/>
    </location>
</feature>
<reference evidence="12 13" key="1">
    <citation type="journal article" date="2024" name="Commun. Biol.">
        <title>Comparative genomic analysis of thermophilic fungi reveals convergent evolutionary adaptations and gene losses.</title>
        <authorList>
            <person name="Steindorff A.S."/>
            <person name="Aguilar-Pontes M.V."/>
            <person name="Robinson A.J."/>
            <person name="Andreopoulos B."/>
            <person name="LaButti K."/>
            <person name="Kuo A."/>
            <person name="Mondo S."/>
            <person name="Riley R."/>
            <person name="Otillar R."/>
            <person name="Haridas S."/>
            <person name="Lipzen A."/>
            <person name="Grimwood J."/>
            <person name="Schmutz J."/>
            <person name="Clum A."/>
            <person name="Reid I.D."/>
            <person name="Moisan M.C."/>
            <person name="Butler G."/>
            <person name="Nguyen T.T.M."/>
            <person name="Dewar K."/>
            <person name="Conant G."/>
            <person name="Drula E."/>
            <person name="Henrissat B."/>
            <person name="Hansel C."/>
            <person name="Singer S."/>
            <person name="Hutchinson M.I."/>
            <person name="de Vries R.P."/>
            <person name="Natvig D.O."/>
            <person name="Powell A.J."/>
            <person name="Tsang A."/>
            <person name="Grigoriev I.V."/>
        </authorList>
    </citation>
    <scope>NUCLEOTIDE SEQUENCE [LARGE SCALE GENOMIC DNA]</scope>
    <source>
        <strain evidence="12 13">CBS 494.80</strain>
    </source>
</reference>
<dbReference type="InterPro" id="IPR027417">
    <property type="entry name" value="P-loop_NTPase"/>
</dbReference>
<evidence type="ECO:0000259" key="10">
    <source>
        <dbReference type="PROSITE" id="PS50893"/>
    </source>
</evidence>
<dbReference type="CDD" id="cd18578">
    <property type="entry name" value="ABC_6TM_Pgp_ABCB1_D2_like"/>
    <property type="match status" value="1"/>
</dbReference>
<dbReference type="Pfam" id="PF00664">
    <property type="entry name" value="ABC_membrane"/>
    <property type="match status" value="2"/>
</dbReference>
<comment type="similarity">
    <text evidence="2">Belongs to the ABC transporter superfamily. ABCB family. Multidrug resistance exporter (TC 3.A.1.201) subfamily.</text>
</comment>
<evidence type="ECO:0000313" key="12">
    <source>
        <dbReference type="EMBL" id="KAL2070275.1"/>
    </source>
</evidence>
<dbReference type="EMBL" id="JAZHXI010000006">
    <property type="protein sequence ID" value="KAL2070275.1"/>
    <property type="molecule type" value="Genomic_DNA"/>
</dbReference>
<evidence type="ECO:0000256" key="7">
    <source>
        <dbReference type="ARBA" id="ARBA00023136"/>
    </source>
</evidence>
<dbReference type="SUPFAM" id="SSF52540">
    <property type="entry name" value="P-loop containing nucleoside triphosphate hydrolases"/>
    <property type="match status" value="2"/>
</dbReference>
<evidence type="ECO:0000256" key="1">
    <source>
        <dbReference type="ARBA" id="ARBA00004141"/>
    </source>
</evidence>
<feature type="region of interest" description="Disordered" evidence="8">
    <location>
        <begin position="1"/>
        <end position="20"/>
    </location>
</feature>
<dbReference type="Gene3D" id="3.40.50.300">
    <property type="entry name" value="P-loop containing nucleotide triphosphate hydrolases"/>
    <property type="match status" value="2"/>
</dbReference>
<keyword evidence="7 9" id="KW-0472">Membrane</keyword>
<dbReference type="InterPro" id="IPR039421">
    <property type="entry name" value="Type_1_exporter"/>
</dbReference>
<sequence length="1265" mass="137836">MEEKTPATPPSRDVSPQPKIAGDDTAAVAQEGGGSFTDYARVFQYSDGISWTLNGISLVTSIAAGITLPLMTLVFGDAIGDFNSFSTADIDPKAFNNTILNSVKLFVYLFVAKLLLSYISTLASCISAIRITRDLRQDFLSHTLRKETWHFDLQDASSVAVLVTTNGSRINKGIADKLAFLVQYMTMFIAAFVVALAVQWKLALITMSVIPAIFVITFGILAIDAPIEGRVMKIYSKGGSVAQEAISTIRTIHAFWAQSKLIAKYDNYLKDARTEGNKKSILYGILFATEYFCVYSGIALSFWQGYRMFKSGEIESVGTVFTVVFSALIASSTISAIAPQFSTFTNAAAAASELFELIDSPSKLDPLSEDGLKPDVCEGQLEVKDLKFSYPSRPGIQVVNGLNLSIPAGKTTALVGASGCGKSTLVGLLERWYERTSGEILLDGTDITQINTRWLRSQIGLVQQEPVLFQGTVFQNVANGFLDSQKLLPRDQQLKLIQEACETSNAHEFISQLPEGYDTEIGEAAGLLSGGQKQRVAIARSIISNPKILLLDEATSALDPRAEGIVQAALDKVSANRTTLCIAHKLSTIKNADNIAVISYGRVVEQGTHEELIEADGHYARLVAAQDIGGGQDDSDKESAADEKQADAGLKQQTSLYRTQTQASAAAMEDSSGTLNYSLLKSVFIMFREQKALYPHFLVTILCSLAGGATYPGQALLFSQILNVFNIEDAQKGQKEANFYALMFFVIALGNLVAYFIIGFLCNMIGQAVTYRYRKEMFTDMLKQDMEFFNLPGNTSGALTSKLSSIPTQLQDLLSANISLIFIVFVNVVSSSILAIAYGWKLGLVMVLAGLPPLLVAGYIRIRLETALEVQNSERFAASASLASEAVLAIKTVSSLTLESDILERYHQMLSGIVKISIKSLVWTIAWYALSQSLEFLVMALGFWYGSQLLLRGEYTVTQFYVIFVGVLFAGQAAAQFFSFTTSITQASGAANYILWLRSRKPIMQETPENADKGPGGDGGEIALSNMSFQYPGRTIRVLKDISMTIKHGEFAAFVGPSGCGKSTMVNLLERFYDPTSGEINFAGAPIKSYSPRLYRQNISLVQQEPTLYSGSVFENVSLGLEEVATESQIIEACRQANALEFIESLPEGFQTACGNRGLQFSGGQKQRIAIARALIRKPKLLLLDEATSALDTQSERIVQEALDQAKEGRTTIAVAHRLSTIKHADVIFVFGDGRVVESGTHTELLAKKGRYFDMCVAQSLDKQV</sequence>
<comment type="caution">
    <text evidence="12">The sequence shown here is derived from an EMBL/GenBank/DDBJ whole genome shotgun (WGS) entry which is preliminary data.</text>
</comment>
<dbReference type="PROSITE" id="PS50893">
    <property type="entry name" value="ABC_TRANSPORTER_2"/>
    <property type="match status" value="2"/>
</dbReference>
<evidence type="ECO:0000256" key="5">
    <source>
        <dbReference type="ARBA" id="ARBA00022840"/>
    </source>
</evidence>
<dbReference type="Proteomes" id="UP001595075">
    <property type="component" value="Unassembled WGS sequence"/>
</dbReference>
<feature type="region of interest" description="Disordered" evidence="8">
    <location>
        <begin position="629"/>
        <end position="648"/>
    </location>
</feature>
<feature type="transmembrane region" description="Helical" evidence="9">
    <location>
        <begin position="105"/>
        <end position="129"/>
    </location>
</feature>
<feature type="transmembrane region" description="Helical" evidence="9">
    <location>
        <begin position="51"/>
        <end position="75"/>
    </location>
</feature>
<dbReference type="PANTHER" id="PTHR43394">
    <property type="entry name" value="ATP-DEPENDENT PERMEASE MDL1, MITOCHONDRIAL"/>
    <property type="match status" value="1"/>
</dbReference>
<organism evidence="12 13">
    <name type="scientific">Oculimacula yallundae</name>
    <dbReference type="NCBI Taxonomy" id="86028"/>
    <lineage>
        <taxon>Eukaryota</taxon>
        <taxon>Fungi</taxon>
        <taxon>Dikarya</taxon>
        <taxon>Ascomycota</taxon>
        <taxon>Pezizomycotina</taxon>
        <taxon>Leotiomycetes</taxon>
        <taxon>Helotiales</taxon>
        <taxon>Ploettnerulaceae</taxon>
        <taxon>Oculimacula</taxon>
    </lineage>
</organism>
<keyword evidence="3 9" id="KW-0812">Transmembrane</keyword>
<evidence type="ECO:0000256" key="4">
    <source>
        <dbReference type="ARBA" id="ARBA00022741"/>
    </source>
</evidence>
<gene>
    <name evidence="12" type="ORF">VTL71DRAFT_13301</name>
</gene>
<keyword evidence="4" id="KW-0547">Nucleotide-binding</keyword>
<evidence type="ECO:0000256" key="9">
    <source>
        <dbReference type="SAM" id="Phobius"/>
    </source>
</evidence>
<feature type="transmembrane region" description="Helical" evidence="9">
    <location>
        <begin position="697"/>
        <end position="719"/>
    </location>
</feature>
<feature type="compositionally biased region" description="Basic and acidic residues" evidence="8">
    <location>
        <begin position="637"/>
        <end position="646"/>
    </location>
</feature>
<protein>
    <submittedName>
        <fullName evidence="12">Uncharacterized protein</fullName>
    </submittedName>
</protein>
<feature type="domain" description="ABC transporter" evidence="10">
    <location>
        <begin position="1022"/>
        <end position="1258"/>
    </location>
</feature>
<dbReference type="Gene3D" id="1.20.1560.10">
    <property type="entry name" value="ABC transporter type 1, transmembrane domain"/>
    <property type="match status" value="2"/>
</dbReference>
<comment type="subcellular location">
    <subcellularLocation>
        <location evidence="1">Membrane</location>
        <topology evidence="1">Multi-pass membrane protein</topology>
    </subcellularLocation>
</comment>
<evidence type="ECO:0000259" key="11">
    <source>
        <dbReference type="PROSITE" id="PS50929"/>
    </source>
</evidence>
<feature type="transmembrane region" description="Helical" evidence="9">
    <location>
        <begin position="178"/>
        <end position="198"/>
    </location>
</feature>
<feature type="domain" description="ABC transporter" evidence="10">
    <location>
        <begin position="381"/>
        <end position="625"/>
    </location>
</feature>
<dbReference type="PANTHER" id="PTHR43394:SF27">
    <property type="entry name" value="ATP-DEPENDENT TRANSLOCASE ABCB1-LIKE"/>
    <property type="match status" value="1"/>
</dbReference>
<dbReference type="InterPro" id="IPR011527">
    <property type="entry name" value="ABC1_TM_dom"/>
</dbReference>
<dbReference type="InterPro" id="IPR036640">
    <property type="entry name" value="ABC1_TM_sf"/>
</dbReference>
<dbReference type="PROSITE" id="PS50929">
    <property type="entry name" value="ABC_TM1F"/>
    <property type="match status" value="2"/>
</dbReference>
<dbReference type="CDD" id="cd18577">
    <property type="entry name" value="ABC_6TM_Pgp_ABCB1_D1_like"/>
    <property type="match status" value="1"/>
</dbReference>
<dbReference type="InterPro" id="IPR003593">
    <property type="entry name" value="AAA+_ATPase"/>
</dbReference>
<evidence type="ECO:0000256" key="2">
    <source>
        <dbReference type="ARBA" id="ARBA00007577"/>
    </source>
</evidence>
<dbReference type="CDD" id="cd03249">
    <property type="entry name" value="ABC_MTABC3_MDL1_MDL2"/>
    <property type="match status" value="2"/>
</dbReference>
<dbReference type="InterPro" id="IPR003439">
    <property type="entry name" value="ABC_transporter-like_ATP-bd"/>
</dbReference>
<keyword evidence="5" id="KW-0067">ATP-binding</keyword>
<dbReference type="SUPFAM" id="SSF90123">
    <property type="entry name" value="ABC transporter transmembrane region"/>
    <property type="match status" value="2"/>
</dbReference>
<name>A0ABR4CK32_9HELO</name>
<keyword evidence="6 9" id="KW-1133">Transmembrane helix</keyword>
<feature type="transmembrane region" description="Helical" evidence="9">
    <location>
        <begin position="925"/>
        <end position="946"/>
    </location>
</feature>
<accession>A0ABR4CK32</accession>
<feature type="transmembrane region" description="Helical" evidence="9">
    <location>
        <begin position="316"/>
        <end position="338"/>
    </location>
</feature>
<feature type="domain" description="ABC transmembrane type-1" evidence="11">
    <location>
        <begin position="56"/>
        <end position="346"/>
    </location>
</feature>
<evidence type="ECO:0000256" key="3">
    <source>
        <dbReference type="ARBA" id="ARBA00022692"/>
    </source>
</evidence>
<feature type="transmembrane region" description="Helical" evidence="9">
    <location>
        <begin position="204"/>
        <end position="223"/>
    </location>
</feature>
<feature type="transmembrane region" description="Helical" evidence="9">
    <location>
        <begin position="818"/>
        <end position="838"/>
    </location>
</feature>
<dbReference type="PROSITE" id="PS00211">
    <property type="entry name" value="ABC_TRANSPORTER_1"/>
    <property type="match status" value="2"/>
</dbReference>
<feature type="transmembrane region" description="Helical" evidence="9">
    <location>
        <begin position="281"/>
        <end position="304"/>
    </location>
</feature>
<feature type="transmembrane region" description="Helical" evidence="9">
    <location>
        <begin position="958"/>
        <end position="978"/>
    </location>
</feature>
<dbReference type="Pfam" id="PF00005">
    <property type="entry name" value="ABC_tran"/>
    <property type="match status" value="2"/>
</dbReference>
<evidence type="ECO:0000256" key="8">
    <source>
        <dbReference type="SAM" id="MobiDB-lite"/>
    </source>
</evidence>